<evidence type="ECO:0000313" key="3">
    <source>
        <dbReference type="Proteomes" id="UP000652198"/>
    </source>
</evidence>
<gene>
    <name evidence="1" type="ORF">GNZ12_42090</name>
    <name evidence="2" type="ORF">GNZ12_43720</name>
</gene>
<evidence type="ECO:0008006" key="4">
    <source>
        <dbReference type="Google" id="ProtNLM"/>
    </source>
</evidence>
<accession>A0ABX2C6Z0</accession>
<comment type="caution">
    <text evidence="1">The sequence shown here is derived from an EMBL/GenBank/DDBJ whole genome shotgun (WGS) entry which is preliminary data.</text>
</comment>
<protein>
    <recommendedName>
        <fullName evidence="4">PAAR motif-containing protein</fullName>
    </recommendedName>
</protein>
<sequence>MKVIIYNEWEHPLRVIVDNDKINDSQIEAGATSGTRCVQGELLNCKSLKSAVTNSDSRHDTPLHA</sequence>
<dbReference type="EMBL" id="WOEY01000175">
    <property type="protein sequence ID" value="NPT47775.1"/>
    <property type="molecule type" value="Genomic_DNA"/>
</dbReference>
<organism evidence="1 3">
    <name type="scientific">Paraburkholderia solitsugae</name>
    <dbReference type="NCBI Taxonomy" id="2675748"/>
    <lineage>
        <taxon>Bacteria</taxon>
        <taxon>Pseudomonadati</taxon>
        <taxon>Pseudomonadota</taxon>
        <taxon>Betaproteobacteria</taxon>
        <taxon>Burkholderiales</taxon>
        <taxon>Burkholderiaceae</taxon>
        <taxon>Paraburkholderia</taxon>
    </lineage>
</organism>
<name>A0ABX2C6Z0_9BURK</name>
<reference evidence="1 3" key="1">
    <citation type="submission" date="2019-11" db="EMBL/GenBank/DDBJ databases">
        <title>Metabolism of dissolved organic matter in forest soils.</title>
        <authorList>
            <person name="Cyle K.T."/>
            <person name="Wilhelm R.C."/>
            <person name="Martinez C.E."/>
        </authorList>
    </citation>
    <scope>NUCLEOTIDE SEQUENCE [LARGE SCALE GENOMIC DNA]</scope>
    <source>
        <strain evidence="1 3">1N</strain>
    </source>
</reference>
<evidence type="ECO:0000313" key="1">
    <source>
        <dbReference type="EMBL" id="NPT47775.1"/>
    </source>
</evidence>
<dbReference type="Proteomes" id="UP000652198">
    <property type="component" value="Unassembled WGS sequence"/>
</dbReference>
<evidence type="ECO:0000313" key="2">
    <source>
        <dbReference type="EMBL" id="NPT48070.1"/>
    </source>
</evidence>
<dbReference type="RefSeq" id="WP_172318667.1">
    <property type="nucleotide sequence ID" value="NZ_WOEY01000175.1"/>
</dbReference>
<dbReference type="EMBL" id="WOEY01000194">
    <property type="protein sequence ID" value="NPT48070.1"/>
    <property type="molecule type" value="Genomic_DNA"/>
</dbReference>
<keyword evidence="3" id="KW-1185">Reference proteome</keyword>
<proteinExistence type="predicted"/>